<feature type="region of interest" description="Disordered" evidence="1">
    <location>
        <begin position="16"/>
        <end position="35"/>
    </location>
</feature>
<dbReference type="AlphaFoldDB" id="A0A2P4Y9N8"/>
<sequence length="168" mass="17938">MTFSVSPANKQCTTYEAAASDPRAQQLSDSLTGTGLPTPIRSVKWDIPTTSLAACAPRSAAALGRPAPHGRGASRSDQGGQEELSHAFGYQAPSQPYLLDPLIRDKVHQPRDRIYAIEIALDIGLGGLAAAQFGKPTAVDVLRQDVGALGRETRELHGRINRRVPHPP</sequence>
<evidence type="ECO:0000313" key="3">
    <source>
        <dbReference type="Proteomes" id="UP000237271"/>
    </source>
</evidence>
<protein>
    <submittedName>
        <fullName evidence="2">Uncharacterized protein</fullName>
    </submittedName>
</protein>
<feature type="region of interest" description="Disordered" evidence="1">
    <location>
        <begin position="59"/>
        <end position="87"/>
    </location>
</feature>
<name>A0A2P4Y9N8_9STRA</name>
<evidence type="ECO:0000256" key="1">
    <source>
        <dbReference type="SAM" id="MobiDB-lite"/>
    </source>
</evidence>
<dbReference type="Proteomes" id="UP000237271">
    <property type="component" value="Unassembled WGS sequence"/>
</dbReference>
<keyword evidence="3" id="KW-1185">Reference proteome</keyword>
<feature type="compositionally biased region" description="Polar residues" evidence="1">
    <location>
        <begin position="23"/>
        <end position="35"/>
    </location>
</feature>
<gene>
    <name evidence="2" type="ORF">PHPALM_8508</name>
</gene>
<accession>A0A2P4Y9N8</accession>
<evidence type="ECO:0000313" key="2">
    <source>
        <dbReference type="EMBL" id="POM74536.1"/>
    </source>
</evidence>
<organism evidence="2 3">
    <name type="scientific">Phytophthora palmivora</name>
    <dbReference type="NCBI Taxonomy" id="4796"/>
    <lineage>
        <taxon>Eukaryota</taxon>
        <taxon>Sar</taxon>
        <taxon>Stramenopiles</taxon>
        <taxon>Oomycota</taxon>
        <taxon>Peronosporomycetes</taxon>
        <taxon>Peronosporales</taxon>
        <taxon>Peronosporaceae</taxon>
        <taxon>Phytophthora</taxon>
    </lineage>
</organism>
<dbReference type="OrthoDB" id="146594at2759"/>
<comment type="caution">
    <text evidence="2">The sequence shown here is derived from an EMBL/GenBank/DDBJ whole genome shotgun (WGS) entry which is preliminary data.</text>
</comment>
<dbReference type="EMBL" id="NCKW01004859">
    <property type="protein sequence ID" value="POM74536.1"/>
    <property type="molecule type" value="Genomic_DNA"/>
</dbReference>
<proteinExistence type="predicted"/>
<reference evidence="2 3" key="1">
    <citation type="journal article" date="2017" name="Genome Biol. Evol.">
        <title>Phytophthora megakarya and P. palmivora, closely related causal agents of cacao black pod rot, underwent increases in genome sizes and gene numbers by different mechanisms.</title>
        <authorList>
            <person name="Ali S.S."/>
            <person name="Shao J."/>
            <person name="Lary D.J."/>
            <person name="Kronmiller B."/>
            <person name="Shen D."/>
            <person name="Strem M.D."/>
            <person name="Amoako-Attah I."/>
            <person name="Akrofi A.Y."/>
            <person name="Begoude B.A."/>
            <person name="Ten Hoopen G.M."/>
            <person name="Coulibaly K."/>
            <person name="Kebe B.I."/>
            <person name="Melnick R.L."/>
            <person name="Guiltinan M.J."/>
            <person name="Tyler B.M."/>
            <person name="Meinhardt L.W."/>
            <person name="Bailey B.A."/>
        </authorList>
    </citation>
    <scope>NUCLEOTIDE SEQUENCE [LARGE SCALE GENOMIC DNA]</scope>
    <source>
        <strain evidence="3">sbr112.9</strain>
    </source>
</reference>